<dbReference type="AlphaFoldDB" id="A0A8S0FWE2"/>
<evidence type="ECO:0000256" key="5">
    <source>
        <dbReference type="ARBA" id="ARBA00023136"/>
    </source>
</evidence>
<accession>A0A8S0FWE2</accession>
<evidence type="ECO:0000256" key="6">
    <source>
        <dbReference type="RuleBase" id="RU003943"/>
    </source>
</evidence>
<keyword evidence="6" id="KW-0813">Transport</keyword>
<dbReference type="GO" id="GO:0043190">
    <property type="term" value="C:ATP-binding cassette (ABC) transporter complex"/>
    <property type="evidence" value="ECO:0007669"/>
    <property type="project" value="InterPro"/>
</dbReference>
<dbReference type="Pfam" id="PF00950">
    <property type="entry name" value="ABC-3"/>
    <property type="match status" value="1"/>
</dbReference>
<evidence type="ECO:0000256" key="1">
    <source>
        <dbReference type="ARBA" id="ARBA00004141"/>
    </source>
</evidence>
<protein>
    <recommendedName>
        <fullName evidence="10">Iron ABC transporter permease</fullName>
    </recommendedName>
</protein>
<dbReference type="PANTHER" id="PTHR30477:SF13">
    <property type="entry name" value="IRON TRANSPORT SYSTEM MEMBRANE PROTEIN HI_0360-RELATED"/>
    <property type="match status" value="1"/>
</dbReference>
<comment type="subcellular location">
    <subcellularLocation>
        <location evidence="6">Cell membrane</location>
        <topology evidence="6">Multi-pass membrane protein</topology>
    </subcellularLocation>
    <subcellularLocation>
        <location evidence="1">Membrane</location>
        <topology evidence="1">Multi-pass membrane protein</topology>
    </subcellularLocation>
</comment>
<evidence type="ECO:0000256" key="2">
    <source>
        <dbReference type="ARBA" id="ARBA00008034"/>
    </source>
</evidence>
<sequence>MLFLNQRTRLKEDAIIGLIFSSFFGLGLFMVSLNPTSVNIQTIVLGNILAIDPADILQLTIIGILSIIVLFFKWKDLMVTFFDENHARAIGLHPGRLKLLFFTLLSVSTVAALQTVGAFLVICLVVTPGATAWLLTDRFPRLLMIAVTIGSVTSFLGAHQVIQPVAPVGQLLSGRRDRWNHRGGADTAVSFSICLCAHPWAFGKSSACA</sequence>
<dbReference type="EMBL" id="AP022360">
    <property type="protein sequence ID" value="BBU84562.1"/>
    <property type="molecule type" value="Genomic_DNA"/>
</dbReference>
<evidence type="ECO:0000313" key="8">
    <source>
        <dbReference type="EMBL" id="BBU84562.1"/>
    </source>
</evidence>
<evidence type="ECO:0000256" key="3">
    <source>
        <dbReference type="ARBA" id="ARBA00022692"/>
    </source>
</evidence>
<evidence type="ECO:0008006" key="10">
    <source>
        <dbReference type="Google" id="ProtNLM"/>
    </source>
</evidence>
<dbReference type="SUPFAM" id="SSF81345">
    <property type="entry name" value="ABC transporter involved in vitamin B12 uptake, BtuC"/>
    <property type="match status" value="1"/>
</dbReference>
<dbReference type="CDD" id="cd06550">
    <property type="entry name" value="TM_ABC_iron-siderophores_like"/>
    <property type="match status" value="1"/>
</dbReference>
<feature type="transmembrane region" description="Helical" evidence="7">
    <location>
        <begin position="14"/>
        <end position="36"/>
    </location>
</feature>
<comment type="similarity">
    <text evidence="2 6">Belongs to the ABC-3 integral membrane protein family.</text>
</comment>
<gene>
    <name evidence="8" type="ORF">EIMP300_59620</name>
</gene>
<reference evidence="8 9" key="1">
    <citation type="submission" date="2020-01" db="EMBL/GenBank/DDBJ databases">
        <title>Dynamics of blaIMP-6 dissemination in carbapenem resistant Enterobacteriacea isolated from regional surveillance in Osaka, Japan.</title>
        <authorList>
            <person name="Abe R."/>
            <person name="Akeda Y."/>
            <person name="Sugawara Y."/>
            <person name="Yamamoto N."/>
            <person name="Tomono K."/>
            <person name="Takeuchi D."/>
            <person name="Kawahara R."/>
            <person name="Hamada S."/>
        </authorList>
    </citation>
    <scope>NUCLEOTIDE SEQUENCE [LARGE SCALE GENOMIC DNA]</scope>
    <source>
        <strain evidence="8 9">E300</strain>
    </source>
</reference>
<evidence type="ECO:0000256" key="4">
    <source>
        <dbReference type="ARBA" id="ARBA00022989"/>
    </source>
</evidence>
<name>A0A8S0FWE2_ECOLX</name>
<evidence type="ECO:0000313" key="9">
    <source>
        <dbReference type="Proteomes" id="UP000467488"/>
    </source>
</evidence>
<feature type="transmembrane region" description="Helical" evidence="7">
    <location>
        <begin position="56"/>
        <end position="74"/>
    </location>
</feature>
<dbReference type="InterPro" id="IPR001626">
    <property type="entry name" value="ABC_TroCD"/>
</dbReference>
<evidence type="ECO:0000256" key="7">
    <source>
        <dbReference type="SAM" id="Phobius"/>
    </source>
</evidence>
<organism evidence="8 9">
    <name type="scientific">Escherichia coli</name>
    <dbReference type="NCBI Taxonomy" id="562"/>
    <lineage>
        <taxon>Bacteria</taxon>
        <taxon>Pseudomonadati</taxon>
        <taxon>Pseudomonadota</taxon>
        <taxon>Gammaproteobacteria</taxon>
        <taxon>Enterobacterales</taxon>
        <taxon>Enterobacteriaceae</taxon>
        <taxon>Escherichia</taxon>
    </lineage>
</organism>
<dbReference type="Gene3D" id="1.10.3470.10">
    <property type="entry name" value="ABC transporter involved in vitamin B12 uptake, BtuC"/>
    <property type="match status" value="1"/>
</dbReference>
<dbReference type="GO" id="GO:0022857">
    <property type="term" value="F:transmembrane transporter activity"/>
    <property type="evidence" value="ECO:0007669"/>
    <property type="project" value="UniProtKB-ARBA"/>
</dbReference>
<dbReference type="GO" id="GO:0010043">
    <property type="term" value="P:response to zinc ion"/>
    <property type="evidence" value="ECO:0007669"/>
    <property type="project" value="TreeGrafter"/>
</dbReference>
<dbReference type="PANTHER" id="PTHR30477">
    <property type="entry name" value="ABC-TRANSPORTER METAL-BINDING PROTEIN"/>
    <property type="match status" value="1"/>
</dbReference>
<keyword evidence="5 7" id="KW-0472">Membrane</keyword>
<dbReference type="InterPro" id="IPR037294">
    <property type="entry name" value="ABC_BtuC-like"/>
</dbReference>
<dbReference type="Proteomes" id="UP000467488">
    <property type="component" value="Chromosome"/>
</dbReference>
<keyword evidence="4 7" id="KW-1133">Transmembrane helix</keyword>
<keyword evidence="3 6" id="KW-0812">Transmembrane</keyword>
<proteinExistence type="inferred from homology"/>
<feature type="transmembrane region" description="Helical" evidence="7">
    <location>
        <begin position="142"/>
        <end position="162"/>
    </location>
</feature>